<dbReference type="KEGG" id="pfer:IRI77_22760"/>
<protein>
    <submittedName>
        <fullName evidence="2">Uncharacterized protein</fullName>
    </submittedName>
</protein>
<dbReference type="EMBL" id="CP063849">
    <property type="protein sequence ID" value="QOY85637.1"/>
    <property type="molecule type" value="Genomic_DNA"/>
</dbReference>
<gene>
    <name evidence="2" type="ORF">IRI77_22760</name>
</gene>
<reference evidence="2 3" key="1">
    <citation type="submission" date="2020-10" db="EMBL/GenBank/DDBJ databases">
        <title>Complete genome sequence of Paludibaculum fermentans P105T, a facultatively anaerobic acidobacterium capable of dissimilatory Fe(III) reduction.</title>
        <authorList>
            <person name="Dedysh S.N."/>
            <person name="Beletsky A.V."/>
            <person name="Kulichevskaya I.S."/>
            <person name="Mardanov A.V."/>
            <person name="Ravin N.V."/>
        </authorList>
    </citation>
    <scope>NUCLEOTIDE SEQUENCE [LARGE SCALE GENOMIC DNA]</scope>
    <source>
        <strain evidence="2 3">P105</strain>
    </source>
</reference>
<keyword evidence="1" id="KW-0732">Signal</keyword>
<proteinExistence type="predicted"/>
<evidence type="ECO:0000256" key="1">
    <source>
        <dbReference type="SAM" id="SignalP"/>
    </source>
</evidence>
<feature type="chain" id="PRO_5032280139" evidence="1">
    <location>
        <begin position="17"/>
        <end position="661"/>
    </location>
</feature>
<organism evidence="2 3">
    <name type="scientific">Paludibaculum fermentans</name>
    <dbReference type="NCBI Taxonomy" id="1473598"/>
    <lineage>
        <taxon>Bacteria</taxon>
        <taxon>Pseudomonadati</taxon>
        <taxon>Acidobacteriota</taxon>
        <taxon>Terriglobia</taxon>
        <taxon>Bryobacterales</taxon>
        <taxon>Bryobacteraceae</taxon>
        <taxon>Paludibaculum</taxon>
    </lineage>
</organism>
<feature type="signal peptide" evidence="1">
    <location>
        <begin position="1"/>
        <end position="16"/>
    </location>
</feature>
<name>A0A7S7NL50_PALFE</name>
<keyword evidence="3" id="KW-1185">Reference proteome</keyword>
<dbReference type="Proteomes" id="UP000593892">
    <property type="component" value="Chromosome"/>
</dbReference>
<accession>A0A7S7NL50</accession>
<dbReference type="AlphaFoldDB" id="A0A7S7NL50"/>
<evidence type="ECO:0000313" key="3">
    <source>
        <dbReference type="Proteomes" id="UP000593892"/>
    </source>
</evidence>
<dbReference type="RefSeq" id="WP_194447307.1">
    <property type="nucleotide sequence ID" value="NZ_CP063849.1"/>
</dbReference>
<evidence type="ECO:0000313" key="2">
    <source>
        <dbReference type="EMBL" id="QOY85637.1"/>
    </source>
</evidence>
<sequence length="661" mass="72689">MRAVLVLLLCSLALQAQIYSPRVLLKGQPDPSDLTRFANGICARAKAVTPRARAEAIWRYFLTDGRFVAPGAWYHIAGWAYEEPMGELLDPLKLINNYGFGLCYQLAPVLAATWKAAGLEDARVWFLTGHTVAEVFYDGAYHYYDSDMLGYTTIGRGAPAKSVVASVRQLESDPGILLSKLKSPTEVDSSLVDQPWYPADLRAGAIDGLADLFSTSADNSLFAFERAPAGYRPDFVLRPNERIIRYFHPERPGLYYLPYRFDGETWTEFPREVAQYGIRTSDGPRSQKDERTWGTGRLEYQPLLRKAPSQTIPVQSPFVIIDGEFQLDVALSTESALVELETSVDAGRTWSPAGTRHGPFTGSWTTEPAVVQKSAHGRRTAISGHYGYLVRLKSTGGAEVRSMLLLTRFQHNPRNLPALAPGPNQLVFESSAPRARTSLPLEIRKVHETAVSHSGVSFVAEKGQGYWVPAGAGPAEFVFRLTSPDGAGLSGFNSGGRFLDLSRSLAPDKFTAEVRSVAALDSKGAEASIAWSRSPGGPFQTIWSYDPNLNWKDGAPVDRTLRWPEVDRHVNAAGSREVFVRFRFAGLALDDIRLSLETTPPAGSCPLRITHLWKEDRIDKSTVRTIAAGVTRSDYIVEAASGAKVENEAVILECVPGRPQQ</sequence>